<dbReference type="PANTHER" id="PTHR42770">
    <property type="entry name" value="AMINO ACID TRANSPORTER-RELATED"/>
    <property type="match status" value="1"/>
</dbReference>
<dbReference type="Pfam" id="PF13520">
    <property type="entry name" value="AA_permease_2"/>
    <property type="match status" value="1"/>
</dbReference>
<keyword evidence="6 7" id="KW-0472">Membrane</keyword>
<evidence type="ECO:0000256" key="2">
    <source>
        <dbReference type="ARBA" id="ARBA00022448"/>
    </source>
</evidence>
<evidence type="ECO:0000313" key="8">
    <source>
        <dbReference type="EMBL" id="ABJ60673.1"/>
    </source>
</evidence>
<feature type="transmembrane region" description="Helical" evidence="7">
    <location>
        <begin position="484"/>
        <end position="504"/>
    </location>
</feature>
<dbReference type="InterPro" id="IPR002293">
    <property type="entry name" value="AA/rel_permease1"/>
</dbReference>
<evidence type="ECO:0000256" key="6">
    <source>
        <dbReference type="ARBA" id="ARBA00023136"/>
    </source>
</evidence>
<feature type="transmembrane region" description="Helical" evidence="7">
    <location>
        <begin position="123"/>
        <end position="141"/>
    </location>
</feature>
<keyword evidence="3" id="KW-1003">Cell membrane</keyword>
<feature type="transmembrane region" description="Helical" evidence="7">
    <location>
        <begin position="417"/>
        <end position="437"/>
    </location>
</feature>
<protein>
    <submittedName>
        <fullName evidence="8">Amino acid/polyamine/organocation transporter, APC superfamily</fullName>
    </submittedName>
</protein>
<feature type="transmembrane region" description="Helical" evidence="7">
    <location>
        <begin position="48"/>
        <end position="73"/>
    </location>
</feature>
<dbReference type="InterPro" id="IPR050367">
    <property type="entry name" value="APC_superfamily"/>
</dbReference>
<proteinExistence type="predicted"/>
<evidence type="ECO:0000256" key="7">
    <source>
        <dbReference type="SAM" id="Phobius"/>
    </source>
</evidence>
<feature type="transmembrane region" description="Helical" evidence="7">
    <location>
        <begin position="79"/>
        <end position="102"/>
    </location>
</feature>
<keyword evidence="4 7" id="KW-0812">Transmembrane</keyword>
<feature type="transmembrane region" description="Helical" evidence="7">
    <location>
        <begin position="197"/>
        <end position="219"/>
    </location>
</feature>
<feature type="transmembrane region" description="Helical" evidence="7">
    <location>
        <begin position="383"/>
        <end position="405"/>
    </location>
</feature>
<dbReference type="AlphaFoldDB" id="A0A805YZY0"/>
<evidence type="ECO:0000313" key="9">
    <source>
        <dbReference type="Proteomes" id="UP000000664"/>
    </source>
</evidence>
<evidence type="ECO:0000256" key="1">
    <source>
        <dbReference type="ARBA" id="ARBA00004651"/>
    </source>
</evidence>
<evidence type="ECO:0000256" key="5">
    <source>
        <dbReference type="ARBA" id="ARBA00022989"/>
    </source>
</evidence>
<evidence type="ECO:0000256" key="3">
    <source>
        <dbReference type="ARBA" id="ARBA00022475"/>
    </source>
</evidence>
<feature type="transmembrane region" description="Helical" evidence="7">
    <location>
        <begin position="167"/>
        <end position="185"/>
    </location>
</feature>
<accession>A0A805YZY0</accession>
<dbReference type="KEGG" id="lga:LGAS_1311"/>
<dbReference type="PANTHER" id="PTHR42770:SF15">
    <property type="entry name" value="GLUTAMATE_GAMMA-AMINOBUTYRATE ANTIPORTER-RELATED"/>
    <property type="match status" value="1"/>
</dbReference>
<dbReference type="PIRSF" id="PIRSF006060">
    <property type="entry name" value="AA_transporter"/>
    <property type="match status" value="1"/>
</dbReference>
<comment type="subcellular location">
    <subcellularLocation>
        <location evidence="1">Cell membrane</location>
        <topology evidence="1">Multi-pass membrane protein</topology>
    </subcellularLocation>
</comment>
<keyword evidence="5 7" id="KW-1133">Transmembrane helix</keyword>
<sequence length="516" mass="57858">MYFFTLFRKNLSSVSIFVIIKFGVNYVHRQKGYFMIEEEKKSNAKKMLWPTLAMMAFSTVWGFGNVVNGYVYFDGTKVVFSWILMFLLYFVPYALMVGELGATFKNANGGVSSWVNATMGAKWAYYAGWTYWACHVVYISSKGTGGLRAMAWGIFGNTKWYDGLPTAWTQFATLVVFLFFCWVTTKGIPVLKSLATIAGSSMFIMSILFIIMMFAAPAINPHAGYYSINFNWKSLMPTFNLKYLTSLSILVFAVGGCEKISPYVNKVKNPTKNFPKAMMALAIMVMVSAILGTFAMALMFDPKVVNSNLNEYISNGAYMAFQRLGEYYHVGGLFMYIYSWCNVIGQFSTLVISIDAPLRMLLGSKEAKNFIPKKLLKINKHGAYINGIWMVVILSGGLIAAQALLPDAQAVMAQLVKLNSTTMPMRYLWVFAAYIALRKQQKKFDTSYQMTKNQGLAYTAGIWCFIVTAACCILGIYSPDPFTLFLNIITPIILIVLGLILPAIKKREDGTNPLMK</sequence>
<name>A0A805YZY0_LACGA</name>
<evidence type="ECO:0000256" key="4">
    <source>
        <dbReference type="ARBA" id="ARBA00022692"/>
    </source>
</evidence>
<reference evidence="8 9" key="1">
    <citation type="journal article" date="2006" name="Proc. Natl. Acad. Sci. U.S.A.">
        <title>Comparative genomics of the lactic acid bacteria.</title>
        <authorList>
            <person name="Makarova K."/>
            <person name="Slesarev A."/>
            <person name="Wolf Y."/>
            <person name="Sorokin A."/>
            <person name="Mirkin B."/>
            <person name="Koonin E."/>
            <person name="Pavlov A."/>
            <person name="Pavlova N."/>
            <person name="Karamychev V."/>
            <person name="Polouchine N."/>
            <person name="Shakhova V."/>
            <person name="Grigoriev I."/>
            <person name="Lou Y."/>
            <person name="Rohksar D."/>
            <person name="Lucas S."/>
            <person name="Huang K."/>
            <person name="Goodstein D.M."/>
            <person name="Hawkins T."/>
            <person name="Plengvidhya V."/>
            <person name="Welker D."/>
            <person name="Hughes J."/>
            <person name="Goh Y."/>
            <person name="Benson A."/>
            <person name="Baldwin K."/>
            <person name="Lee J.H."/>
            <person name="Diaz-Muniz I."/>
            <person name="Dosti B."/>
            <person name="Smeianov V."/>
            <person name="Wechter W."/>
            <person name="Barabote R."/>
            <person name="Lorca G."/>
            <person name="Altermann E."/>
            <person name="Barrangou R."/>
            <person name="Ganesan B."/>
            <person name="Xie Y."/>
            <person name="Rawsthorne H."/>
            <person name="Tamir D."/>
            <person name="Parker C."/>
            <person name="Breidt F."/>
            <person name="Broadbent J."/>
            <person name="Hutkins R."/>
            <person name="O'Sullivan D."/>
            <person name="Steele J."/>
            <person name="Unlu G."/>
            <person name="Saier M."/>
            <person name="Klaenhammer T."/>
            <person name="Richardson P."/>
            <person name="Kozyavkin S."/>
            <person name="Weimer B."/>
            <person name="Mills D."/>
        </authorList>
    </citation>
    <scope>NUCLEOTIDE SEQUENCE [LARGE SCALE GENOMIC DNA]</scope>
    <source>
        <strain evidence="9">ATCC 33323 / DSM 20243 / BCRC 14619 / CIP 102991 / JCM 1131 / KCTC 3163 / NCIMB 11718 / NCTC 13722 / AM63</strain>
    </source>
</reference>
<gene>
    <name evidence="8" type="ordered locus">LGAS_1311</name>
</gene>
<organism evidence="8 9">
    <name type="scientific">Lactobacillus gasseri (strain ATCC 33323 / DSM 20243 / BCRC 14619 / CIP 102991 / JCM 1131 / KCTC 3163 / NCIMB 11718 / NCTC 13722 / AM63)</name>
    <dbReference type="NCBI Taxonomy" id="324831"/>
    <lineage>
        <taxon>Bacteria</taxon>
        <taxon>Bacillati</taxon>
        <taxon>Bacillota</taxon>
        <taxon>Bacilli</taxon>
        <taxon>Lactobacillales</taxon>
        <taxon>Lactobacillaceae</taxon>
        <taxon>Lactobacillus</taxon>
    </lineage>
</organism>
<dbReference type="EMBL" id="CP000413">
    <property type="protein sequence ID" value="ABJ60673.1"/>
    <property type="molecule type" value="Genomic_DNA"/>
</dbReference>
<feature type="transmembrane region" description="Helical" evidence="7">
    <location>
        <begin position="337"/>
        <end position="362"/>
    </location>
</feature>
<dbReference type="Gene3D" id="1.20.1740.10">
    <property type="entry name" value="Amino acid/polyamine transporter I"/>
    <property type="match status" value="1"/>
</dbReference>
<feature type="transmembrane region" description="Helical" evidence="7">
    <location>
        <begin position="239"/>
        <end position="257"/>
    </location>
</feature>
<dbReference type="GO" id="GO:0005886">
    <property type="term" value="C:plasma membrane"/>
    <property type="evidence" value="ECO:0007669"/>
    <property type="project" value="UniProtKB-SubCell"/>
</dbReference>
<dbReference type="GO" id="GO:0022857">
    <property type="term" value="F:transmembrane transporter activity"/>
    <property type="evidence" value="ECO:0007669"/>
    <property type="project" value="InterPro"/>
</dbReference>
<feature type="transmembrane region" description="Helical" evidence="7">
    <location>
        <begin position="6"/>
        <end position="27"/>
    </location>
</feature>
<feature type="transmembrane region" description="Helical" evidence="7">
    <location>
        <begin position="278"/>
        <end position="300"/>
    </location>
</feature>
<keyword evidence="2" id="KW-0813">Transport</keyword>
<dbReference type="Proteomes" id="UP000000664">
    <property type="component" value="Chromosome"/>
</dbReference>
<feature type="transmembrane region" description="Helical" evidence="7">
    <location>
        <begin position="457"/>
        <end position="478"/>
    </location>
</feature>